<keyword evidence="2" id="KW-1185">Reference proteome</keyword>
<protein>
    <submittedName>
        <fullName evidence="1">Uncharacterized protein</fullName>
    </submittedName>
</protein>
<name>I4CFA3_DESTA</name>
<evidence type="ECO:0000313" key="2">
    <source>
        <dbReference type="Proteomes" id="UP000006055"/>
    </source>
</evidence>
<dbReference type="KEGG" id="dti:Desti_5665"/>
<proteinExistence type="predicted"/>
<organism evidence="1 2">
    <name type="scientific">Desulfomonile tiedjei (strain ATCC 49306 / DSM 6799 / DCB-1)</name>
    <dbReference type="NCBI Taxonomy" id="706587"/>
    <lineage>
        <taxon>Bacteria</taxon>
        <taxon>Pseudomonadati</taxon>
        <taxon>Thermodesulfobacteriota</taxon>
        <taxon>Desulfomonilia</taxon>
        <taxon>Desulfomonilales</taxon>
        <taxon>Desulfomonilaceae</taxon>
        <taxon>Desulfomonile</taxon>
    </lineage>
</organism>
<reference evidence="2" key="1">
    <citation type="submission" date="2012-06" db="EMBL/GenBank/DDBJ databases">
        <title>Complete sequence of plasmid of Desulfomonile tiedjei DSM 6799.</title>
        <authorList>
            <person name="Lucas S."/>
            <person name="Copeland A."/>
            <person name="Lapidus A."/>
            <person name="Glavina del Rio T."/>
            <person name="Dalin E."/>
            <person name="Tice H."/>
            <person name="Bruce D."/>
            <person name="Goodwin L."/>
            <person name="Pitluck S."/>
            <person name="Peters L."/>
            <person name="Ovchinnikova G."/>
            <person name="Zeytun A."/>
            <person name="Lu M."/>
            <person name="Kyrpides N."/>
            <person name="Mavromatis K."/>
            <person name="Ivanova N."/>
            <person name="Brettin T."/>
            <person name="Detter J.C."/>
            <person name="Han C."/>
            <person name="Larimer F."/>
            <person name="Land M."/>
            <person name="Hauser L."/>
            <person name="Markowitz V."/>
            <person name="Cheng J.-F."/>
            <person name="Hugenholtz P."/>
            <person name="Woyke T."/>
            <person name="Wu D."/>
            <person name="Spring S."/>
            <person name="Schroeder M."/>
            <person name="Brambilla E."/>
            <person name="Klenk H.-P."/>
            <person name="Eisen J.A."/>
        </authorList>
    </citation>
    <scope>NUCLEOTIDE SEQUENCE [LARGE SCALE GENOMIC DNA]</scope>
    <source>
        <strain evidence="2">ATCC 49306 / DSM 6799 / DCB-1</strain>
        <plasmid evidence="2">Plasmid pDESTI.01</plasmid>
    </source>
</reference>
<dbReference type="HOGENOM" id="CLU_3199005_0_0_7"/>
<sequence length="45" mass="5165">MNYRIAIAQLCLDMTINIPYSLSAVGGLFLRRVRHGQERLLRAYA</sequence>
<dbReference type="AlphaFoldDB" id="I4CFA3"/>
<keyword evidence="1" id="KW-0614">Plasmid</keyword>
<geneLocation type="plasmid" evidence="1 2">
    <name>pDESTI.01</name>
</geneLocation>
<accession>I4CFA3</accession>
<dbReference type="EMBL" id="CP003361">
    <property type="protein sequence ID" value="AFM28244.1"/>
    <property type="molecule type" value="Genomic_DNA"/>
</dbReference>
<gene>
    <name evidence="1" type="ordered locus">Desti_5665</name>
</gene>
<dbReference type="Proteomes" id="UP000006055">
    <property type="component" value="Plasmid pDESTI.01"/>
</dbReference>
<evidence type="ECO:0000313" key="1">
    <source>
        <dbReference type="EMBL" id="AFM28244.1"/>
    </source>
</evidence>